<evidence type="ECO:0000313" key="4">
    <source>
        <dbReference type="Proteomes" id="UP000479000"/>
    </source>
</evidence>
<keyword evidence="2" id="KW-1133">Transmembrane helix</keyword>
<dbReference type="EMBL" id="CADCXU010023058">
    <property type="protein sequence ID" value="CAB0010575.1"/>
    <property type="molecule type" value="Genomic_DNA"/>
</dbReference>
<evidence type="ECO:0000256" key="2">
    <source>
        <dbReference type="SAM" id="Phobius"/>
    </source>
</evidence>
<sequence length="231" mass="25864">MSSSFSFVVSMTSSLIMSLSFGFISKWKYCDRPKIENRNGASEKTFCLYTFTQNHFLNKCLCVRPYSQHFLCLRAARCASTSFAHFIGQFRKNKRSVTIKLAWYGDEHRNLGINVFLTNNSFVLPTGIPELSPPTTAHNIFPIAERKLSIVPAILFLFLSGMRKRKSRSQIEFSSVPEEIAPSTPSYENSLKSTKATTHTRRSMDSAGALPAIGKGTENQCLLNVRGVSIS</sequence>
<gene>
    <name evidence="3" type="ORF">NTEN_LOCUS15616</name>
</gene>
<proteinExistence type="predicted"/>
<feature type="region of interest" description="Disordered" evidence="1">
    <location>
        <begin position="181"/>
        <end position="211"/>
    </location>
</feature>
<protein>
    <submittedName>
        <fullName evidence="3">Uncharacterized protein</fullName>
    </submittedName>
</protein>
<reference evidence="3 4" key="1">
    <citation type="submission" date="2020-02" db="EMBL/GenBank/DDBJ databases">
        <authorList>
            <person name="Ferguson B K."/>
        </authorList>
    </citation>
    <scope>NUCLEOTIDE SEQUENCE [LARGE SCALE GENOMIC DNA]</scope>
</reference>
<evidence type="ECO:0000256" key="1">
    <source>
        <dbReference type="SAM" id="MobiDB-lite"/>
    </source>
</evidence>
<keyword evidence="4" id="KW-1185">Reference proteome</keyword>
<feature type="transmembrane region" description="Helical" evidence="2">
    <location>
        <begin position="6"/>
        <end position="24"/>
    </location>
</feature>
<keyword evidence="2" id="KW-0812">Transmembrane</keyword>
<keyword evidence="2" id="KW-0472">Membrane</keyword>
<name>A0A6H5HB41_9HEMI</name>
<organism evidence="3 4">
    <name type="scientific">Nesidiocoris tenuis</name>
    <dbReference type="NCBI Taxonomy" id="355587"/>
    <lineage>
        <taxon>Eukaryota</taxon>
        <taxon>Metazoa</taxon>
        <taxon>Ecdysozoa</taxon>
        <taxon>Arthropoda</taxon>
        <taxon>Hexapoda</taxon>
        <taxon>Insecta</taxon>
        <taxon>Pterygota</taxon>
        <taxon>Neoptera</taxon>
        <taxon>Paraneoptera</taxon>
        <taxon>Hemiptera</taxon>
        <taxon>Heteroptera</taxon>
        <taxon>Panheteroptera</taxon>
        <taxon>Cimicomorpha</taxon>
        <taxon>Miridae</taxon>
        <taxon>Dicyphina</taxon>
        <taxon>Nesidiocoris</taxon>
    </lineage>
</organism>
<accession>A0A6H5HB41</accession>
<dbReference type="AlphaFoldDB" id="A0A6H5HB41"/>
<dbReference type="Proteomes" id="UP000479000">
    <property type="component" value="Unassembled WGS sequence"/>
</dbReference>
<feature type="compositionally biased region" description="Polar residues" evidence="1">
    <location>
        <begin position="183"/>
        <end position="197"/>
    </location>
</feature>
<evidence type="ECO:0000313" key="3">
    <source>
        <dbReference type="EMBL" id="CAB0010575.1"/>
    </source>
</evidence>